<dbReference type="SUPFAM" id="SSF52794">
    <property type="entry name" value="PTS system IIB component-like"/>
    <property type="match status" value="1"/>
</dbReference>
<evidence type="ECO:0000313" key="10">
    <source>
        <dbReference type="Proteomes" id="UP001276902"/>
    </source>
</evidence>
<dbReference type="Gene3D" id="3.40.50.2300">
    <property type="match status" value="1"/>
</dbReference>
<name>A0AB35ULM1_9FIRM</name>
<dbReference type="GO" id="GO:0009401">
    <property type="term" value="P:phosphoenolpyruvate-dependent sugar phosphotransferase system"/>
    <property type="evidence" value="ECO:0007669"/>
    <property type="project" value="UniProtKB-KW"/>
</dbReference>
<dbReference type="CDD" id="cd05564">
    <property type="entry name" value="PTS_IIB_chitobiose_lichenan"/>
    <property type="match status" value="1"/>
</dbReference>
<protein>
    <submittedName>
        <fullName evidence="9">PTS sugar transporter subunit IIB</fullName>
    </submittedName>
</protein>
<dbReference type="Pfam" id="PF02302">
    <property type="entry name" value="PTS_IIB"/>
    <property type="match status" value="1"/>
</dbReference>
<proteinExistence type="predicted"/>
<keyword evidence="2" id="KW-0597">Phosphoprotein</keyword>
<dbReference type="GO" id="GO:0008982">
    <property type="term" value="F:protein-N(PI)-phosphohistidine-sugar phosphotransferase activity"/>
    <property type="evidence" value="ECO:0007669"/>
    <property type="project" value="InterPro"/>
</dbReference>
<dbReference type="GO" id="GO:0016301">
    <property type="term" value="F:kinase activity"/>
    <property type="evidence" value="ECO:0007669"/>
    <property type="project" value="UniProtKB-KW"/>
</dbReference>
<evidence type="ECO:0000256" key="5">
    <source>
        <dbReference type="ARBA" id="ARBA00022683"/>
    </source>
</evidence>
<dbReference type="InterPro" id="IPR003501">
    <property type="entry name" value="PTS_EIIB_2/3"/>
</dbReference>
<evidence type="ECO:0000259" key="8">
    <source>
        <dbReference type="PROSITE" id="PS51100"/>
    </source>
</evidence>
<evidence type="ECO:0000256" key="6">
    <source>
        <dbReference type="ARBA" id="ARBA00022777"/>
    </source>
</evidence>
<evidence type="ECO:0000256" key="2">
    <source>
        <dbReference type="ARBA" id="ARBA00022553"/>
    </source>
</evidence>
<dbReference type="PANTHER" id="PTHR34581:SF2">
    <property type="entry name" value="PTS SYSTEM N,N'-DIACETYLCHITOBIOSE-SPECIFIC EIIB COMPONENT"/>
    <property type="match status" value="1"/>
</dbReference>
<feature type="domain" description="PTS EIIB type-3" evidence="8">
    <location>
        <begin position="1"/>
        <end position="103"/>
    </location>
</feature>
<evidence type="ECO:0000256" key="1">
    <source>
        <dbReference type="ARBA" id="ARBA00022448"/>
    </source>
</evidence>
<organism evidence="9 10">
    <name type="scientific">Dielma fastidiosa</name>
    <dbReference type="NCBI Taxonomy" id="1034346"/>
    <lineage>
        <taxon>Bacteria</taxon>
        <taxon>Bacillati</taxon>
        <taxon>Bacillota</taxon>
        <taxon>Erysipelotrichia</taxon>
        <taxon>Erysipelotrichales</taxon>
        <taxon>Erysipelotrichaceae</taxon>
        <taxon>Dielma</taxon>
    </lineage>
</organism>
<accession>A0AB35ULM1</accession>
<dbReference type="EMBL" id="JALDAW010000022">
    <property type="protein sequence ID" value="MDY5168900.1"/>
    <property type="molecule type" value="Genomic_DNA"/>
</dbReference>
<dbReference type="Proteomes" id="UP001276902">
    <property type="component" value="Unassembled WGS sequence"/>
</dbReference>
<evidence type="ECO:0000256" key="7">
    <source>
        <dbReference type="PROSITE-ProRule" id="PRU00423"/>
    </source>
</evidence>
<dbReference type="InterPro" id="IPR051819">
    <property type="entry name" value="PTS_sugar-specific_EIIB"/>
</dbReference>
<gene>
    <name evidence="9" type="ORF">MQE39_12350</name>
</gene>
<keyword evidence="4" id="KW-0808">Transferase</keyword>
<dbReference type="InterPro" id="IPR013012">
    <property type="entry name" value="PTS_EIIB_3"/>
</dbReference>
<feature type="modified residue" description="Phosphocysteine; by EIIA" evidence="7">
    <location>
        <position position="8"/>
    </location>
</feature>
<keyword evidence="6" id="KW-0418">Kinase</keyword>
<sequence length="103" mass="11439">MKQILLICAQGMSTSVLVEKMKKEAFEMNYDVDITAQGLTSSLNFSAYDMILLGPQVRFRIDSVKKAAGNAIPVEIIEMADYGSMNAKKIMQHIKQVIGDSHE</sequence>
<evidence type="ECO:0000313" key="9">
    <source>
        <dbReference type="EMBL" id="MDY5168900.1"/>
    </source>
</evidence>
<reference evidence="9" key="1">
    <citation type="submission" date="2022-03" db="EMBL/GenBank/DDBJ databases">
        <title>First case of bacteraemia caused by Dielma fastidiosa in a patient hospitalised with diverticulitis.</title>
        <authorList>
            <person name="Forman-Ankjaer B."/>
            <person name="Hvid-Jensen F."/>
            <person name="Kobel C.M."/>
            <person name="Greve T."/>
        </authorList>
    </citation>
    <scope>NUCLEOTIDE SEQUENCE</scope>
    <source>
        <strain evidence="9">AUH_DF_2021</strain>
    </source>
</reference>
<keyword evidence="3 9" id="KW-0762">Sugar transport</keyword>
<keyword evidence="1" id="KW-0813">Transport</keyword>
<dbReference type="PANTHER" id="PTHR34581">
    <property type="entry name" value="PTS SYSTEM N,N'-DIACETYLCHITOBIOSE-SPECIFIC EIIB COMPONENT"/>
    <property type="match status" value="1"/>
</dbReference>
<keyword evidence="5" id="KW-0598">Phosphotransferase system</keyword>
<evidence type="ECO:0000256" key="3">
    <source>
        <dbReference type="ARBA" id="ARBA00022597"/>
    </source>
</evidence>
<dbReference type="PROSITE" id="PS51100">
    <property type="entry name" value="PTS_EIIB_TYPE_3"/>
    <property type="match status" value="1"/>
</dbReference>
<dbReference type="InterPro" id="IPR036095">
    <property type="entry name" value="PTS_EIIB-like_sf"/>
</dbReference>
<evidence type="ECO:0000256" key="4">
    <source>
        <dbReference type="ARBA" id="ARBA00022679"/>
    </source>
</evidence>
<dbReference type="RefSeq" id="WP_320883980.1">
    <property type="nucleotide sequence ID" value="NZ_BAABZA010000002.1"/>
</dbReference>
<comment type="caution">
    <text evidence="9">The sequence shown here is derived from an EMBL/GenBank/DDBJ whole genome shotgun (WGS) entry which is preliminary data.</text>
</comment>
<dbReference type="AlphaFoldDB" id="A0AB35ULM1"/>